<dbReference type="Gene3D" id="3.40.50.1000">
    <property type="entry name" value="HAD superfamily/HAD-like"/>
    <property type="match status" value="1"/>
</dbReference>
<comment type="cofactor">
    <cofactor evidence="1">
        <name>Mg(2+)</name>
        <dbReference type="ChEBI" id="CHEBI:18420"/>
    </cofactor>
</comment>
<dbReference type="SUPFAM" id="SSF56784">
    <property type="entry name" value="HAD-like"/>
    <property type="match status" value="1"/>
</dbReference>
<dbReference type="InterPro" id="IPR006549">
    <property type="entry name" value="HAD-SF_hydro_IIIA"/>
</dbReference>
<keyword evidence="5" id="KW-1185">Reference proteome</keyword>
<reference evidence="4 5" key="1">
    <citation type="submission" date="2016-10" db="EMBL/GenBank/DDBJ databases">
        <authorList>
            <person name="de Groot N.N."/>
        </authorList>
    </citation>
    <scope>NUCLEOTIDE SEQUENCE [LARGE SCALE GENOMIC DNA]</scope>
    <source>
        <strain evidence="4 5">DSM 21799</strain>
    </source>
</reference>
<dbReference type="PANTHER" id="PTHR46470:SF4">
    <property type="entry name" value="5-AMINO-6-(5-PHOSPHO-D-RIBITYLAMINO)URACIL PHOSPHATASE YIGB"/>
    <property type="match status" value="1"/>
</dbReference>
<dbReference type="GO" id="GO:0044281">
    <property type="term" value="P:small molecule metabolic process"/>
    <property type="evidence" value="ECO:0007669"/>
    <property type="project" value="UniProtKB-ARBA"/>
</dbReference>
<evidence type="ECO:0000256" key="2">
    <source>
        <dbReference type="ARBA" id="ARBA00022801"/>
    </source>
</evidence>
<dbReference type="InterPro" id="IPR023214">
    <property type="entry name" value="HAD_sf"/>
</dbReference>
<evidence type="ECO:0000256" key="3">
    <source>
        <dbReference type="ARBA" id="ARBA00022842"/>
    </source>
</evidence>
<proteinExistence type="predicted"/>
<dbReference type="PRINTS" id="PR00413">
    <property type="entry name" value="HADHALOGNASE"/>
</dbReference>
<dbReference type="PANTHER" id="PTHR46470">
    <property type="entry name" value="N-ACYLNEURAMINATE-9-PHOSPHATASE"/>
    <property type="match status" value="1"/>
</dbReference>
<gene>
    <name evidence="4" type="ORF">SAMN04489806_0276</name>
</gene>
<dbReference type="InterPro" id="IPR036412">
    <property type="entry name" value="HAD-like_sf"/>
</dbReference>
<dbReference type="InterPro" id="IPR006439">
    <property type="entry name" value="HAD-SF_hydro_IA"/>
</dbReference>
<dbReference type="Pfam" id="PF00702">
    <property type="entry name" value="Hydrolase"/>
    <property type="match status" value="1"/>
</dbReference>
<accession>A0A1H4IUB4</accession>
<dbReference type="GO" id="GO:0016787">
    <property type="term" value="F:hydrolase activity"/>
    <property type="evidence" value="ECO:0007669"/>
    <property type="project" value="UniProtKB-KW"/>
</dbReference>
<dbReference type="NCBIfam" id="TIGR01509">
    <property type="entry name" value="HAD-SF-IA-v3"/>
    <property type="match status" value="1"/>
</dbReference>
<dbReference type="Proteomes" id="UP000199183">
    <property type="component" value="Unassembled WGS sequence"/>
</dbReference>
<dbReference type="SFLD" id="SFLDG01129">
    <property type="entry name" value="C1.5:_HAD__Beta-PGM__Phosphata"/>
    <property type="match status" value="1"/>
</dbReference>
<dbReference type="RefSeq" id="WP_245723496.1">
    <property type="nucleotide sequence ID" value="NZ_FNRY01000001.1"/>
</dbReference>
<dbReference type="NCBIfam" id="TIGR01549">
    <property type="entry name" value="HAD-SF-IA-v1"/>
    <property type="match status" value="1"/>
</dbReference>
<keyword evidence="3" id="KW-0460">Magnesium</keyword>
<evidence type="ECO:0000256" key="1">
    <source>
        <dbReference type="ARBA" id="ARBA00001946"/>
    </source>
</evidence>
<dbReference type="EMBL" id="FNRY01000001">
    <property type="protein sequence ID" value="SEB37597.1"/>
    <property type="molecule type" value="Genomic_DNA"/>
</dbReference>
<dbReference type="NCBIfam" id="TIGR01662">
    <property type="entry name" value="HAD-SF-IIIA"/>
    <property type="match status" value="1"/>
</dbReference>
<protein>
    <submittedName>
        <fullName evidence="4">Putative hydrolase of the HAD superfamily</fullName>
    </submittedName>
</protein>
<dbReference type="AlphaFoldDB" id="A0A1H4IUB4"/>
<dbReference type="InterPro" id="IPR051400">
    <property type="entry name" value="HAD-like_hydrolase"/>
</dbReference>
<keyword evidence="2 4" id="KW-0378">Hydrolase</keyword>
<organism evidence="4 5">
    <name type="scientific">Paramicrobacterium humi</name>
    <dbReference type="NCBI Taxonomy" id="640635"/>
    <lineage>
        <taxon>Bacteria</taxon>
        <taxon>Bacillati</taxon>
        <taxon>Actinomycetota</taxon>
        <taxon>Actinomycetes</taxon>
        <taxon>Micrococcales</taxon>
        <taxon>Microbacteriaceae</taxon>
        <taxon>Paramicrobacterium</taxon>
    </lineage>
</organism>
<dbReference type="STRING" id="640635.SAMN04489806_0276"/>
<dbReference type="Gene3D" id="1.20.120.1600">
    <property type="match status" value="1"/>
</dbReference>
<dbReference type="SFLD" id="SFLDS00003">
    <property type="entry name" value="Haloacid_Dehalogenase"/>
    <property type="match status" value="1"/>
</dbReference>
<sequence length="250" mass="26778">MIRLALFDLDDTLLDHRGAVIRGIHAHVGALGAPYGVGEVDVAALWHELEDAHYHRYLSGELSFAEQRRTRALEFAAAHGIVLDPDAADAWYDDYFQHYRDSWELFDDALACLDAVEQAGARIGVITNGEAGYQQVKLAQTGLEHRFAHVIASGTVGVAKPDPRIFQVACEAYGVSPAEALYVGDRLITDAAGAASAGLTGVWLNRFGEELPEGAIGHGHDSDADAAAIAREHGVTTITSLAELPALIGR</sequence>
<name>A0A1H4IUB4_9MICO</name>
<evidence type="ECO:0000313" key="4">
    <source>
        <dbReference type="EMBL" id="SEB37597.1"/>
    </source>
</evidence>
<evidence type="ECO:0000313" key="5">
    <source>
        <dbReference type="Proteomes" id="UP000199183"/>
    </source>
</evidence>